<dbReference type="Proteomes" id="UP000198415">
    <property type="component" value="Unassembled WGS sequence"/>
</dbReference>
<proteinExistence type="inferred from homology"/>
<dbReference type="Gene3D" id="3.30.70.141">
    <property type="entry name" value="Nucleoside diphosphate kinase-like domain"/>
    <property type="match status" value="1"/>
</dbReference>
<sequence length="268" mass="28562">MERSFLLLKPDCLRTGRTVAVEAAVAEAGLRIVCRHPVSLTPSEVRFLWSEYTDGAHVLMLAFLERYLGDGPSEVLLLAGPDAFEAARRVKRAIRSRYANGPFANLIHTAERRGELARQANHLFGRCAACADPFVSDEPLVNAPRPAGRDFRREVDVPGLVESLWPALQSADPPAPAPHRLGGRAPESALYLGADPAHSLDSTVTAVWSALPGIALAHAVTLMLYAGRVGGYPIAVGGQRAVSRGHRTLIAHGITACGIGPAPVRHGA</sequence>
<dbReference type="PROSITE" id="PS51374">
    <property type="entry name" value="NDPK_LIKE"/>
    <property type="match status" value="1"/>
</dbReference>
<protein>
    <submittedName>
        <fullName evidence="3">Nucleoside diphosphate kinase</fullName>
    </submittedName>
</protein>
<dbReference type="SUPFAM" id="SSF54919">
    <property type="entry name" value="Nucleoside diphosphate kinase, NDK"/>
    <property type="match status" value="1"/>
</dbReference>
<keyword evidence="4" id="KW-1185">Reference proteome</keyword>
<comment type="similarity">
    <text evidence="1">Belongs to the NDK family.</text>
</comment>
<organism evidence="3 4">
    <name type="scientific">Actinoplanes regularis</name>
    <dbReference type="NCBI Taxonomy" id="52697"/>
    <lineage>
        <taxon>Bacteria</taxon>
        <taxon>Bacillati</taxon>
        <taxon>Actinomycetota</taxon>
        <taxon>Actinomycetes</taxon>
        <taxon>Micromonosporales</taxon>
        <taxon>Micromonosporaceae</taxon>
        <taxon>Actinoplanes</taxon>
    </lineage>
</organism>
<feature type="domain" description="Nucleoside diphosphate kinase-like" evidence="2">
    <location>
        <begin position="2"/>
        <end position="125"/>
    </location>
</feature>
<evidence type="ECO:0000256" key="1">
    <source>
        <dbReference type="PROSITE-ProRule" id="PRU00706"/>
    </source>
</evidence>
<dbReference type="AlphaFoldDB" id="A0A238Y532"/>
<evidence type="ECO:0000259" key="2">
    <source>
        <dbReference type="Pfam" id="PF00334"/>
    </source>
</evidence>
<comment type="caution">
    <text evidence="1">Lacks conserved residue(s) required for the propagation of feature annotation.</text>
</comment>
<name>A0A238Y532_9ACTN</name>
<gene>
    <name evidence="3" type="ORF">SAMN06264365_104260</name>
</gene>
<dbReference type="Pfam" id="PF00334">
    <property type="entry name" value="NDK"/>
    <property type="match status" value="1"/>
</dbReference>
<evidence type="ECO:0000313" key="3">
    <source>
        <dbReference type="EMBL" id="SNR66120.1"/>
    </source>
</evidence>
<dbReference type="EMBL" id="FZNR01000004">
    <property type="protein sequence ID" value="SNR66120.1"/>
    <property type="molecule type" value="Genomic_DNA"/>
</dbReference>
<keyword evidence="3" id="KW-0418">Kinase</keyword>
<reference evidence="3 4" key="1">
    <citation type="submission" date="2017-06" db="EMBL/GenBank/DDBJ databases">
        <authorList>
            <person name="Kim H.J."/>
            <person name="Triplett B.A."/>
        </authorList>
    </citation>
    <scope>NUCLEOTIDE SEQUENCE [LARGE SCALE GENOMIC DNA]</scope>
    <source>
        <strain evidence="3 4">DSM 43151</strain>
    </source>
</reference>
<dbReference type="InterPro" id="IPR036850">
    <property type="entry name" value="NDK-like_dom_sf"/>
</dbReference>
<dbReference type="GO" id="GO:0016301">
    <property type="term" value="F:kinase activity"/>
    <property type="evidence" value="ECO:0007669"/>
    <property type="project" value="UniProtKB-KW"/>
</dbReference>
<accession>A0A238Y532</accession>
<keyword evidence="3" id="KW-0808">Transferase</keyword>
<evidence type="ECO:0000313" key="4">
    <source>
        <dbReference type="Proteomes" id="UP000198415"/>
    </source>
</evidence>
<dbReference type="InterPro" id="IPR034907">
    <property type="entry name" value="NDK-like_dom"/>
</dbReference>